<evidence type="ECO:0000259" key="2">
    <source>
        <dbReference type="Pfam" id="PF17919"/>
    </source>
</evidence>
<dbReference type="OrthoDB" id="1909920at2759"/>
<protein>
    <submittedName>
        <fullName evidence="3">Retrovirus-related Pol polyprotein</fullName>
    </submittedName>
</protein>
<keyword evidence="4" id="KW-1185">Reference proteome</keyword>
<dbReference type="Pfam" id="PF17919">
    <property type="entry name" value="RT_RNaseH_2"/>
    <property type="match status" value="1"/>
</dbReference>
<name>A0A371GAQ5_MUCPR</name>
<dbReference type="InterPro" id="IPR050951">
    <property type="entry name" value="Retrovirus_Pol_polyprotein"/>
</dbReference>
<organism evidence="3 4">
    <name type="scientific">Mucuna pruriens</name>
    <name type="common">Velvet bean</name>
    <name type="synonym">Dolichos pruriens</name>
    <dbReference type="NCBI Taxonomy" id="157652"/>
    <lineage>
        <taxon>Eukaryota</taxon>
        <taxon>Viridiplantae</taxon>
        <taxon>Streptophyta</taxon>
        <taxon>Embryophyta</taxon>
        <taxon>Tracheophyta</taxon>
        <taxon>Spermatophyta</taxon>
        <taxon>Magnoliopsida</taxon>
        <taxon>eudicotyledons</taxon>
        <taxon>Gunneridae</taxon>
        <taxon>Pentapetalae</taxon>
        <taxon>rosids</taxon>
        <taxon>fabids</taxon>
        <taxon>Fabales</taxon>
        <taxon>Fabaceae</taxon>
        <taxon>Papilionoideae</taxon>
        <taxon>50 kb inversion clade</taxon>
        <taxon>NPAAA clade</taxon>
        <taxon>indigoferoid/millettioid clade</taxon>
        <taxon>Phaseoleae</taxon>
        <taxon>Mucuna</taxon>
    </lineage>
</organism>
<accession>A0A371GAQ5</accession>
<feature type="domain" description="Reverse transcriptase/retrotransposon-derived protein RNase H-like" evidence="2">
    <location>
        <begin position="71"/>
        <end position="165"/>
    </location>
</feature>
<dbReference type="FunFam" id="3.30.70.270:FF:000020">
    <property type="entry name" value="Transposon Tf2-6 polyprotein-like Protein"/>
    <property type="match status" value="1"/>
</dbReference>
<dbReference type="CDD" id="cd09274">
    <property type="entry name" value="RNase_HI_RT_Ty3"/>
    <property type="match status" value="1"/>
</dbReference>
<dbReference type="Proteomes" id="UP000257109">
    <property type="component" value="Unassembled WGS sequence"/>
</dbReference>
<proteinExistence type="predicted"/>
<keyword evidence="1" id="KW-0511">Multifunctional enzyme</keyword>
<gene>
    <name evidence="3" type="primary">pol</name>
    <name evidence="3" type="ORF">CR513_30869</name>
</gene>
<feature type="non-terminal residue" evidence="3">
    <location>
        <position position="1"/>
    </location>
</feature>
<dbReference type="EMBL" id="QJKJ01006166">
    <property type="protein sequence ID" value="RDX87634.1"/>
    <property type="molecule type" value="Genomic_DNA"/>
</dbReference>
<sequence length="272" mass="31289">MGDSKTFVHGLIWRLAIRESLLPVKVASIDKYDRQAVLGFLGITGYYRRFINYGKIAQPLTTLIKKEGFKWNEEVQQAFNCLKNCLSSFPVLTLPDFTKEFVVEYDASSHSIGAVLMQDHKPIAYFSKALSARTSSKFVYEKEIMALVLAVQHWRHYLMGQNFQVFTDHHSLRHLLQQRVTTADQQCWLSKLMGYQFKIIYKLGPGHKATDAFSRREPEVELHSISRNPYCVVFPKLQDEIQQDPQLVKLRNILQADPNAKSDCVEGGLDFL</sequence>
<dbReference type="GO" id="GO:0003824">
    <property type="term" value="F:catalytic activity"/>
    <property type="evidence" value="ECO:0007669"/>
    <property type="project" value="UniProtKB-KW"/>
</dbReference>
<dbReference type="InterPro" id="IPR043128">
    <property type="entry name" value="Rev_trsase/Diguanyl_cyclase"/>
</dbReference>
<evidence type="ECO:0000256" key="1">
    <source>
        <dbReference type="ARBA" id="ARBA00023268"/>
    </source>
</evidence>
<dbReference type="PANTHER" id="PTHR37984:SF5">
    <property type="entry name" value="PROTEIN NYNRIN-LIKE"/>
    <property type="match status" value="1"/>
</dbReference>
<dbReference type="InterPro" id="IPR041577">
    <property type="entry name" value="RT_RNaseH_2"/>
</dbReference>
<dbReference type="SUPFAM" id="SSF56672">
    <property type="entry name" value="DNA/RNA polymerases"/>
    <property type="match status" value="1"/>
</dbReference>
<dbReference type="Gene3D" id="3.30.70.270">
    <property type="match status" value="1"/>
</dbReference>
<reference evidence="3" key="1">
    <citation type="submission" date="2018-05" db="EMBL/GenBank/DDBJ databases">
        <title>Draft genome of Mucuna pruriens seed.</title>
        <authorList>
            <person name="Nnadi N.E."/>
            <person name="Vos R."/>
            <person name="Hasami M.H."/>
            <person name="Devisetty U.K."/>
            <person name="Aguiy J.C."/>
        </authorList>
    </citation>
    <scope>NUCLEOTIDE SEQUENCE [LARGE SCALE GENOMIC DNA]</scope>
    <source>
        <strain evidence="3">JCA_2017</strain>
    </source>
</reference>
<dbReference type="PANTHER" id="PTHR37984">
    <property type="entry name" value="PROTEIN CBG26694"/>
    <property type="match status" value="1"/>
</dbReference>
<dbReference type="InterPro" id="IPR043502">
    <property type="entry name" value="DNA/RNA_pol_sf"/>
</dbReference>
<dbReference type="AlphaFoldDB" id="A0A371GAQ5"/>
<evidence type="ECO:0000313" key="3">
    <source>
        <dbReference type="EMBL" id="RDX87634.1"/>
    </source>
</evidence>
<comment type="caution">
    <text evidence="3">The sequence shown here is derived from an EMBL/GenBank/DDBJ whole genome shotgun (WGS) entry which is preliminary data.</text>
</comment>
<evidence type="ECO:0000313" key="4">
    <source>
        <dbReference type="Proteomes" id="UP000257109"/>
    </source>
</evidence>